<evidence type="ECO:0000313" key="1">
    <source>
        <dbReference type="EMBL" id="PBK59320.1"/>
    </source>
</evidence>
<protein>
    <recommendedName>
        <fullName evidence="3">F-box domain-containing protein</fullName>
    </recommendedName>
</protein>
<evidence type="ECO:0008006" key="3">
    <source>
        <dbReference type="Google" id="ProtNLM"/>
    </source>
</evidence>
<dbReference type="AlphaFoldDB" id="A0A2H3ANR4"/>
<organism evidence="1 2">
    <name type="scientific">Armillaria solidipes</name>
    <dbReference type="NCBI Taxonomy" id="1076256"/>
    <lineage>
        <taxon>Eukaryota</taxon>
        <taxon>Fungi</taxon>
        <taxon>Dikarya</taxon>
        <taxon>Basidiomycota</taxon>
        <taxon>Agaricomycotina</taxon>
        <taxon>Agaricomycetes</taxon>
        <taxon>Agaricomycetidae</taxon>
        <taxon>Agaricales</taxon>
        <taxon>Marasmiineae</taxon>
        <taxon>Physalacriaceae</taxon>
        <taxon>Armillaria</taxon>
    </lineage>
</organism>
<proteinExistence type="predicted"/>
<dbReference type="Proteomes" id="UP000218334">
    <property type="component" value="Unassembled WGS sequence"/>
</dbReference>
<accession>A0A2H3ANR4</accession>
<dbReference type="EMBL" id="KZ293507">
    <property type="protein sequence ID" value="PBK59320.1"/>
    <property type="molecule type" value="Genomic_DNA"/>
</dbReference>
<name>A0A2H3ANR4_9AGAR</name>
<gene>
    <name evidence="1" type="ORF">ARMSODRAFT_899439</name>
</gene>
<evidence type="ECO:0000313" key="2">
    <source>
        <dbReference type="Proteomes" id="UP000218334"/>
    </source>
</evidence>
<feature type="non-terminal residue" evidence="1">
    <location>
        <position position="71"/>
    </location>
</feature>
<keyword evidence="2" id="KW-1185">Reference proteome</keyword>
<sequence length="71" mass="7956">MSISGLPPEIVDSIIDELQDDKKSLLQASLTCKILCPRTRVHLFSSVSLSHKFDCYRLKELITLSPNLALN</sequence>
<reference evidence="2" key="1">
    <citation type="journal article" date="2017" name="Nat. Ecol. Evol.">
        <title>Genome expansion and lineage-specific genetic innovations in the forest pathogenic fungi Armillaria.</title>
        <authorList>
            <person name="Sipos G."/>
            <person name="Prasanna A.N."/>
            <person name="Walter M.C."/>
            <person name="O'Connor E."/>
            <person name="Balint B."/>
            <person name="Krizsan K."/>
            <person name="Kiss B."/>
            <person name="Hess J."/>
            <person name="Varga T."/>
            <person name="Slot J."/>
            <person name="Riley R."/>
            <person name="Boka B."/>
            <person name="Rigling D."/>
            <person name="Barry K."/>
            <person name="Lee J."/>
            <person name="Mihaltcheva S."/>
            <person name="LaButti K."/>
            <person name="Lipzen A."/>
            <person name="Waldron R."/>
            <person name="Moloney N.M."/>
            <person name="Sperisen C."/>
            <person name="Kredics L."/>
            <person name="Vagvoelgyi C."/>
            <person name="Patrignani A."/>
            <person name="Fitzpatrick D."/>
            <person name="Nagy I."/>
            <person name="Doyle S."/>
            <person name="Anderson J.B."/>
            <person name="Grigoriev I.V."/>
            <person name="Gueldener U."/>
            <person name="Muensterkoetter M."/>
            <person name="Nagy L.G."/>
        </authorList>
    </citation>
    <scope>NUCLEOTIDE SEQUENCE [LARGE SCALE GENOMIC DNA]</scope>
    <source>
        <strain evidence="2">28-4</strain>
    </source>
</reference>